<gene>
    <name evidence="2" type="ORF">F0254_20235</name>
</gene>
<reference evidence="2 3" key="1">
    <citation type="submission" date="2019-09" db="EMBL/GenBank/DDBJ databases">
        <title>Draft genome sequencing and comparative genomics of hatchery-associated Vibrios.</title>
        <authorList>
            <person name="Kehlet-Delgado H."/>
            <person name="Mueller R.S."/>
        </authorList>
    </citation>
    <scope>NUCLEOTIDE SEQUENCE [LARGE SCALE GENOMIC DNA]</scope>
    <source>
        <strain evidence="2 3">081416A</strain>
    </source>
</reference>
<feature type="transmembrane region" description="Helical" evidence="1">
    <location>
        <begin position="31"/>
        <end position="50"/>
    </location>
</feature>
<keyword evidence="1" id="KW-0472">Membrane</keyword>
<dbReference type="EMBL" id="VTYF01000015">
    <property type="protein sequence ID" value="NOI11167.1"/>
    <property type="molecule type" value="Genomic_DNA"/>
</dbReference>
<keyword evidence="1" id="KW-1133">Transmembrane helix</keyword>
<name>A0A7Y4B5N8_VIBAL</name>
<sequence length="112" mass="13088">MSSKQRIFDEDVSSYNLLNYSTVYHRLFGKCYWRLWGIVFAYCCSVYFTIFNDKVMALIGFSLFSLIILLAMRFMALELYRDHLPINESVMRCAGVILIGLPVFFTSFALHL</sequence>
<evidence type="ECO:0000313" key="2">
    <source>
        <dbReference type="EMBL" id="NOI11167.1"/>
    </source>
</evidence>
<dbReference type="AlphaFoldDB" id="A0A7Y4B5N8"/>
<accession>A0A7Y4B5N8</accession>
<feature type="transmembrane region" description="Helical" evidence="1">
    <location>
        <begin position="56"/>
        <end position="77"/>
    </location>
</feature>
<dbReference type="RefSeq" id="WP_025443157.1">
    <property type="nucleotide sequence ID" value="NZ_JAFLNX010000017.1"/>
</dbReference>
<protein>
    <submittedName>
        <fullName evidence="2">Uncharacterized protein</fullName>
    </submittedName>
</protein>
<organism evidence="2 3">
    <name type="scientific">Vibrio alginolyticus</name>
    <dbReference type="NCBI Taxonomy" id="663"/>
    <lineage>
        <taxon>Bacteria</taxon>
        <taxon>Pseudomonadati</taxon>
        <taxon>Pseudomonadota</taxon>
        <taxon>Gammaproteobacteria</taxon>
        <taxon>Vibrionales</taxon>
        <taxon>Vibrionaceae</taxon>
        <taxon>Vibrio</taxon>
    </lineage>
</organism>
<proteinExistence type="predicted"/>
<dbReference type="Proteomes" id="UP000532247">
    <property type="component" value="Unassembled WGS sequence"/>
</dbReference>
<comment type="caution">
    <text evidence="2">The sequence shown here is derived from an EMBL/GenBank/DDBJ whole genome shotgun (WGS) entry which is preliminary data.</text>
</comment>
<keyword evidence="1" id="KW-0812">Transmembrane</keyword>
<feature type="transmembrane region" description="Helical" evidence="1">
    <location>
        <begin position="89"/>
        <end position="110"/>
    </location>
</feature>
<evidence type="ECO:0000313" key="3">
    <source>
        <dbReference type="Proteomes" id="UP000532247"/>
    </source>
</evidence>
<evidence type="ECO:0000256" key="1">
    <source>
        <dbReference type="SAM" id="Phobius"/>
    </source>
</evidence>